<reference evidence="3" key="2">
    <citation type="journal article" date="2023" name="Int. J. Mol. Sci.">
        <title>De Novo Assembly and Annotation of 11 Diverse Shrub Willow (Salix) Genomes Reveals Novel Gene Organization in Sex-Linked Regions.</title>
        <authorList>
            <person name="Hyden B."/>
            <person name="Feng K."/>
            <person name="Yates T.B."/>
            <person name="Jawdy S."/>
            <person name="Cereghino C."/>
            <person name="Smart L.B."/>
            <person name="Muchero W."/>
        </authorList>
    </citation>
    <scope>NUCLEOTIDE SEQUENCE</scope>
    <source>
        <tissue evidence="3">Shoot tip</tissue>
    </source>
</reference>
<dbReference type="AlphaFoldDB" id="A0A9Q0TJN2"/>
<comment type="caution">
    <text evidence="3">The sequence shown here is derived from an EMBL/GenBank/DDBJ whole genome shotgun (WGS) entry which is preliminary data.</text>
</comment>
<evidence type="ECO:0000313" key="3">
    <source>
        <dbReference type="EMBL" id="KAJ6712822.1"/>
    </source>
</evidence>
<protein>
    <recommendedName>
        <fullName evidence="5">BZIP domain-containing protein</fullName>
    </recommendedName>
</protein>
<feature type="region of interest" description="Disordered" evidence="2">
    <location>
        <begin position="285"/>
        <end position="345"/>
    </location>
</feature>
<dbReference type="Proteomes" id="UP001151532">
    <property type="component" value="Chromosome 1"/>
</dbReference>
<evidence type="ECO:0000256" key="2">
    <source>
        <dbReference type="SAM" id="MobiDB-lite"/>
    </source>
</evidence>
<gene>
    <name evidence="3" type="ORF">OIU79_008924</name>
</gene>
<keyword evidence="4" id="KW-1185">Reference proteome</keyword>
<sequence length="478" mass="53546">MSEEKKYLKLVASARYHKWIRRGEIELIKVWILIKKGILIMSCFDHRGNFLNVYRTGEALDNGLGNNNDLAQHYLDQQEVCARNFLNVYRTGEALDNGLGNNNDLAQHYLDQQEGNFLNIYRTGEALDNGLGNNNDLAQHYLDQQEGNFLNVYRTGEALDNGLGNNNDLAQHYLDQQEGGTSQFATTPNHAEVNPGSMNFQPSQVAQQQGGTSRFTTTPNHAEVNPGSMNFQPFQGAQQQGGTSRFATTPNHAEVNPGSMNFQPFQGAQQQDAPIGGTSQFATTTNHAEVNPGSMNFQPFQGAQQPGTSQSSNVSNADAEKRARIRESKRNSWVKKETERKENEKRLTEVTKENGVLLEANARLEKEGGEAKVKQKSVEQELSYCKEEVSRLNNKLRGQTMQVDVLSAKLVANPEATDVAEENKQLKRKIELLMTATNNPDIIKTVELQEENEKLKRELKKLRFINDALCVTLSKDEQ</sequence>
<reference evidence="3" key="1">
    <citation type="submission" date="2022-11" db="EMBL/GenBank/DDBJ databases">
        <authorList>
            <person name="Hyden B.L."/>
            <person name="Feng K."/>
            <person name="Yates T."/>
            <person name="Jawdy S."/>
            <person name="Smart L.B."/>
            <person name="Muchero W."/>
        </authorList>
    </citation>
    <scope>NUCLEOTIDE SEQUENCE</scope>
    <source>
        <tissue evidence="3">Shoot tip</tissue>
    </source>
</reference>
<proteinExistence type="predicted"/>
<dbReference type="CDD" id="cd14686">
    <property type="entry name" value="bZIP"/>
    <property type="match status" value="1"/>
</dbReference>
<dbReference type="OrthoDB" id="10498359at2759"/>
<evidence type="ECO:0008006" key="5">
    <source>
        <dbReference type="Google" id="ProtNLM"/>
    </source>
</evidence>
<feature type="compositionally biased region" description="Basic and acidic residues" evidence="2">
    <location>
        <begin position="318"/>
        <end position="345"/>
    </location>
</feature>
<feature type="coiled-coil region" evidence="1">
    <location>
        <begin position="416"/>
        <end position="468"/>
    </location>
</feature>
<keyword evidence="1" id="KW-0175">Coiled coil</keyword>
<dbReference type="EMBL" id="JAPFFK010000015">
    <property type="protein sequence ID" value="KAJ6712822.1"/>
    <property type="molecule type" value="Genomic_DNA"/>
</dbReference>
<evidence type="ECO:0000313" key="4">
    <source>
        <dbReference type="Proteomes" id="UP001151532"/>
    </source>
</evidence>
<evidence type="ECO:0000256" key="1">
    <source>
        <dbReference type="SAM" id="Coils"/>
    </source>
</evidence>
<name>A0A9Q0TJN2_SALPP</name>
<accession>A0A9Q0TJN2</accession>
<feature type="compositionally biased region" description="Polar residues" evidence="2">
    <location>
        <begin position="285"/>
        <end position="316"/>
    </location>
</feature>
<organism evidence="3 4">
    <name type="scientific">Salix purpurea</name>
    <name type="common">Purple osier willow</name>
    <dbReference type="NCBI Taxonomy" id="77065"/>
    <lineage>
        <taxon>Eukaryota</taxon>
        <taxon>Viridiplantae</taxon>
        <taxon>Streptophyta</taxon>
        <taxon>Embryophyta</taxon>
        <taxon>Tracheophyta</taxon>
        <taxon>Spermatophyta</taxon>
        <taxon>Magnoliopsida</taxon>
        <taxon>eudicotyledons</taxon>
        <taxon>Gunneridae</taxon>
        <taxon>Pentapetalae</taxon>
        <taxon>rosids</taxon>
        <taxon>fabids</taxon>
        <taxon>Malpighiales</taxon>
        <taxon>Salicaceae</taxon>
        <taxon>Saliceae</taxon>
        <taxon>Salix</taxon>
    </lineage>
</organism>